<dbReference type="Gene3D" id="3.90.76.10">
    <property type="entry name" value="Dipeptide-binding Protein, Domain 1"/>
    <property type="match status" value="1"/>
</dbReference>
<dbReference type="EMBL" id="CP012117">
    <property type="protein sequence ID" value="ANP28535.1"/>
    <property type="molecule type" value="Genomic_DNA"/>
</dbReference>
<dbReference type="KEGG" id="dva:DAD186_19850"/>
<feature type="chain" id="PRO_5008517870" description="Solute-binding protein family 5 domain-containing protein" evidence="4">
    <location>
        <begin position="23"/>
        <end position="539"/>
    </location>
</feature>
<feature type="domain" description="Solute-binding protein family 5" evidence="5">
    <location>
        <begin position="101"/>
        <end position="461"/>
    </location>
</feature>
<dbReference type="InterPro" id="IPR006311">
    <property type="entry name" value="TAT_signal"/>
</dbReference>
<dbReference type="InterPro" id="IPR023765">
    <property type="entry name" value="SBP_5_CS"/>
</dbReference>
<dbReference type="InterPro" id="IPR030678">
    <property type="entry name" value="Peptide/Ni-bd"/>
</dbReference>
<evidence type="ECO:0000313" key="7">
    <source>
        <dbReference type="Proteomes" id="UP000092596"/>
    </source>
</evidence>
<evidence type="ECO:0000256" key="3">
    <source>
        <dbReference type="ARBA" id="ARBA00022729"/>
    </source>
</evidence>
<dbReference type="Gene3D" id="3.10.105.10">
    <property type="entry name" value="Dipeptide-binding Protein, Domain 3"/>
    <property type="match status" value="1"/>
</dbReference>
<dbReference type="GO" id="GO:0043190">
    <property type="term" value="C:ATP-binding cassette (ABC) transporter complex"/>
    <property type="evidence" value="ECO:0007669"/>
    <property type="project" value="InterPro"/>
</dbReference>
<dbReference type="STRING" id="1630135.DAD186_19850"/>
<comment type="subcellular location">
    <subcellularLocation>
        <location evidence="1">Cell membrane</location>
        <topology evidence="1">Lipid-anchor</topology>
    </subcellularLocation>
</comment>
<evidence type="ECO:0000259" key="5">
    <source>
        <dbReference type="Pfam" id="PF00496"/>
    </source>
</evidence>
<evidence type="ECO:0000256" key="4">
    <source>
        <dbReference type="SAM" id="SignalP"/>
    </source>
</evidence>
<protein>
    <recommendedName>
        <fullName evidence="5">Solute-binding protein family 5 domain-containing protein</fullName>
    </recommendedName>
</protein>
<comment type="similarity">
    <text evidence="2">Belongs to the bacterial solute-binding protein 5 family.</text>
</comment>
<dbReference type="PIRSF" id="PIRSF002741">
    <property type="entry name" value="MppA"/>
    <property type="match status" value="1"/>
</dbReference>
<sequence length="539" mass="57768">MSNSRTVSRRTVLKTGAFSAGAAGLVAAISACAPSDKKSGGSGGAGGNAGSANEDGTIKASISYELGTNGYDPMTTTSALTIAVNWHTLEGLTELDPATGEVHPALASELPKGDNTTVDIELRKDAKFHDGSPVTPADVVFSFERVLDPANNSLYSQFISFIDSVKENGNNGVSIALKHPVGPLAERLAVVKVVPKAAVEKDAAGFDANPIGTGAWKMTDNGAASKIVKFERNDDYTGQKPARAKTMEWQVIPDAATRTNSLQSGDVQAIDSVPYLSIDALNSVATVESVQGFGLLFAMFNNTEGNPFADVKNRQAFLYAIDMDKVIETGLAGQATAATCFVDKENPAYKEAATVYTHDVDKAKQLFGETGLTEFRMLCTDHDWVQQVTPIIQESLKATGVTVHFEQKQSAEVYTSIDGRPGAFDVVIAPGDPSVFGSDADLLMRWWYAGDTWTDSRMHWKGSEAYTQLQELLDQGIQATEEAAQLEAWHAAFDLISNEVPLYPLFHRKTPTAYNADTLIDFKPISLTGLSFIDVGTTL</sequence>
<dbReference type="InterPro" id="IPR039424">
    <property type="entry name" value="SBP_5"/>
</dbReference>
<dbReference type="GO" id="GO:1904680">
    <property type="term" value="F:peptide transmembrane transporter activity"/>
    <property type="evidence" value="ECO:0007669"/>
    <property type="project" value="TreeGrafter"/>
</dbReference>
<evidence type="ECO:0000256" key="1">
    <source>
        <dbReference type="ARBA" id="ARBA00004193"/>
    </source>
</evidence>
<dbReference type="PROSITE" id="PS01040">
    <property type="entry name" value="SBP_BACTERIAL_5"/>
    <property type="match status" value="1"/>
</dbReference>
<dbReference type="PROSITE" id="PS51318">
    <property type="entry name" value="TAT"/>
    <property type="match status" value="1"/>
</dbReference>
<dbReference type="SUPFAM" id="SSF53850">
    <property type="entry name" value="Periplasmic binding protein-like II"/>
    <property type="match status" value="1"/>
</dbReference>
<dbReference type="Proteomes" id="UP000092596">
    <property type="component" value="Chromosome"/>
</dbReference>
<dbReference type="PANTHER" id="PTHR30290">
    <property type="entry name" value="PERIPLASMIC BINDING COMPONENT OF ABC TRANSPORTER"/>
    <property type="match status" value="1"/>
</dbReference>
<gene>
    <name evidence="6" type="ORF">DAD186_19850</name>
</gene>
<organism evidence="6 7">
    <name type="scientific">Dermabacter vaginalis</name>
    <dbReference type="NCBI Taxonomy" id="1630135"/>
    <lineage>
        <taxon>Bacteria</taxon>
        <taxon>Bacillati</taxon>
        <taxon>Actinomycetota</taxon>
        <taxon>Actinomycetes</taxon>
        <taxon>Micrococcales</taxon>
        <taxon>Dermabacteraceae</taxon>
        <taxon>Dermabacter</taxon>
    </lineage>
</organism>
<reference evidence="6 7" key="1">
    <citation type="submission" date="2015-06" db="EMBL/GenBank/DDBJ databases">
        <title>Investigation of pathophysiology for high-risk pregnancy and development of treatment modality based on it.</title>
        <authorList>
            <person name="Kim B.-C."/>
            <person name="Lim S."/>
        </authorList>
    </citation>
    <scope>NUCLEOTIDE SEQUENCE [LARGE SCALE GENOMIC DNA]</scope>
    <source>
        <strain evidence="6 7">AD1-86</strain>
    </source>
</reference>
<dbReference type="CDD" id="cd00995">
    <property type="entry name" value="PBP2_NikA_DppA_OppA_like"/>
    <property type="match status" value="1"/>
</dbReference>
<dbReference type="Pfam" id="PF00496">
    <property type="entry name" value="SBP_bac_5"/>
    <property type="match status" value="1"/>
</dbReference>
<dbReference type="InterPro" id="IPR000914">
    <property type="entry name" value="SBP_5_dom"/>
</dbReference>
<proteinExistence type="inferred from homology"/>
<keyword evidence="3 4" id="KW-0732">Signal</keyword>
<dbReference type="RefSeq" id="WP_065248507.1">
    <property type="nucleotide sequence ID" value="NZ_CP012117.1"/>
</dbReference>
<dbReference type="PATRIC" id="fig|1630135.4.peg.1983"/>
<evidence type="ECO:0000313" key="6">
    <source>
        <dbReference type="EMBL" id="ANP28535.1"/>
    </source>
</evidence>
<dbReference type="Gene3D" id="3.40.190.10">
    <property type="entry name" value="Periplasmic binding protein-like II"/>
    <property type="match status" value="1"/>
</dbReference>
<dbReference type="GO" id="GO:0015833">
    <property type="term" value="P:peptide transport"/>
    <property type="evidence" value="ECO:0007669"/>
    <property type="project" value="TreeGrafter"/>
</dbReference>
<name>A0A1B0ZKJ2_9MICO</name>
<dbReference type="GO" id="GO:0042597">
    <property type="term" value="C:periplasmic space"/>
    <property type="evidence" value="ECO:0007669"/>
    <property type="project" value="UniProtKB-ARBA"/>
</dbReference>
<accession>A0A1B0ZKJ2</accession>
<evidence type="ECO:0000256" key="2">
    <source>
        <dbReference type="ARBA" id="ARBA00005695"/>
    </source>
</evidence>
<feature type="signal peptide" evidence="4">
    <location>
        <begin position="1"/>
        <end position="22"/>
    </location>
</feature>
<dbReference type="AlphaFoldDB" id="A0A1B0ZKJ2"/>
<dbReference type="PROSITE" id="PS51257">
    <property type="entry name" value="PROKAR_LIPOPROTEIN"/>
    <property type="match status" value="1"/>
</dbReference>